<feature type="binding site" evidence="14">
    <location>
        <position position="89"/>
    </location>
    <ligand>
        <name>FMN</name>
        <dbReference type="ChEBI" id="CHEBI:58210"/>
    </ligand>
</feature>
<evidence type="ECO:0000256" key="6">
    <source>
        <dbReference type="ARBA" id="ARBA00022694"/>
    </source>
</evidence>
<evidence type="ECO:0000256" key="12">
    <source>
        <dbReference type="PIRNR" id="PIRNR006621"/>
    </source>
</evidence>
<keyword evidence="9 12" id="KW-0560">Oxidoreductase</keyword>
<evidence type="ECO:0000256" key="10">
    <source>
        <dbReference type="ARBA" id="ARBA00048205"/>
    </source>
</evidence>
<feature type="binding site" evidence="14">
    <location>
        <position position="158"/>
    </location>
    <ligand>
        <name>FMN</name>
        <dbReference type="ChEBI" id="CHEBI:58210"/>
    </ligand>
</feature>
<gene>
    <name evidence="16" type="primary">dusC_1</name>
    <name evidence="16" type="ORF">Pan161_11250</name>
</gene>
<dbReference type="InterPro" id="IPR004652">
    <property type="entry name" value="DusB-like"/>
</dbReference>
<dbReference type="OrthoDB" id="9764501at2"/>
<dbReference type="NCBIfam" id="TIGR00737">
    <property type="entry name" value="nifR3_yhdG"/>
    <property type="match status" value="1"/>
</dbReference>
<keyword evidence="17" id="KW-1185">Reference proteome</keyword>
<dbReference type="Proteomes" id="UP000316855">
    <property type="component" value="Chromosome"/>
</dbReference>
<sequence>MNEPMKPVCPPKPDPRLPVCYGALQLESRYLLSPLAGYTNLPFRRIVRELGGVGLATTDLVNARGLLEGSEKTLQLTQTCPEDSPFAVQIFGSEPQQMKEAAQLLESRGVHSIDINMGCPVNRIVKGGAGASMMCRPSDTVSLVQSVVEAVKIPVSVKMRLGWDDSELSAPFFAREFEKVGVVAVAIHGRTREQGFRGVVNHDGIRRVVEAVESIPVIGNGDVTNIAEADFMLKSTGCAGVSIGRGALANPWIFRQLVQWEQTGGYDPPGNFDDRLELLLRQFRYLLEMTTEKRAISMFRKMGHWYLKSMRVKPALRHEFQLASNLDEFDQAVRKIAAEGPAVGSRSGVLPDMHIPVPGGPVERW</sequence>
<keyword evidence="7" id="KW-0521">NADP</keyword>
<dbReference type="AlphaFoldDB" id="A0A517V910"/>
<comment type="catalytic activity">
    <reaction evidence="11">
        <text>a 5,6-dihydrouridine in tRNA + NAD(+) = a uridine in tRNA + NADH + H(+)</text>
        <dbReference type="Rhea" id="RHEA:54452"/>
        <dbReference type="Rhea" id="RHEA-COMP:13339"/>
        <dbReference type="Rhea" id="RHEA-COMP:13887"/>
        <dbReference type="ChEBI" id="CHEBI:15378"/>
        <dbReference type="ChEBI" id="CHEBI:57540"/>
        <dbReference type="ChEBI" id="CHEBI:57945"/>
        <dbReference type="ChEBI" id="CHEBI:65315"/>
        <dbReference type="ChEBI" id="CHEBI:74443"/>
    </reaction>
</comment>
<keyword evidence="3" id="KW-0820">tRNA-binding</keyword>
<dbReference type="InterPro" id="IPR013785">
    <property type="entry name" value="Aldolase_TIM"/>
</dbReference>
<dbReference type="InterPro" id="IPR018517">
    <property type="entry name" value="tRNA_hU_synthase_CS"/>
</dbReference>
<feature type="binding site" evidence="14">
    <location>
        <begin position="244"/>
        <end position="245"/>
    </location>
    <ligand>
        <name>FMN</name>
        <dbReference type="ChEBI" id="CHEBI:58210"/>
    </ligand>
</feature>
<evidence type="ECO:0000256" key="9">
    <source>
        <dbReference type="ARBA" id="ARBA00023002"/>
    </source>
</evidence>
<feature type="active site" description="Proton donor" evidence="13">
    <location>
        <position position="119"/>
    </location>
</feature>
<keyword evidence="14" id="KW-0547">Nucleotide-binding</keyword>
<name>A0A517V910_9PLAN</name>
<evidence type="ECO:0000256" key="8">
    <source>
        <dbReference type="ARBA" id="ARBA00022884"/>
    </source>
</evidence>
<keyword evidence="4 12" id="KW-0285">Flavoprotein</keyword>
<keyword evidence="5 12" id="KW-0288">FMN</keyword>
<comment type="cofactor">
    <cofactor evidence="1 12 14">
        <name>FMN</name>
        <dbReference type="ChEBI" id="CHEBI:58210"/>
    </cofactor>
</comment>
<dbReference type="GO" id="GO:0050660">
    <property type="term" value="F:flavin adenine dinucleotide binding"/>
    <property type="evidence" value="ECO:0007669"/>
    <property type="project" value="InterPro"/>
</dbReference>
<dbReference type="Pfam" id="PF01207">
    <property type="entry name" value="Dus"/>
    <property type="match status" value="1"/>
</dbReference>
<evidence type="ECO:0000313" key="17">
    <source>
        <dbReference type="Proteomes" id="UP000316855"/>
    </source>
</evidence>
<feature type="binding site" evidence="14">
    <location>
        <position position="188"/>
    </location>
    <ligand>
        <name>FMN</name>
        <dbReference type="ChEBI" id="CHEBI:58210"/>
    </ligand>
</feature>
<protein>
    <recommendedName>
        <fullName evidence="12">tRNA-dihydrouridine synthase</fullName>
        <ecNumber evidence="12">1.3.1.-</ecNumber>
    </recommendedName>
</protein>
<dbReference type="KEGG" id="gax:Pan161_11250"/>
<feature type="domain" description="DUS-like FMN-binding" evidence="15">
    <location>
        <begin position="32"/>
        <end position="335"/>
    </location>
</feature>
<reference evidence="16 17" key="1">
    <citation type="submission" date="2019-02" db="EMBL/GenBank/DDBJ databases">
        <title>Deep-cultivation of Planctomycetes and their phenomic and genomic characterization uncovers novel biology.</title>
        <authorList>
            <person name="Wiegand S."/>
            <person name="Jogler M."/>
            <person name="Boedeker C."/>
            <person name="Pinto D."/>
            <person name="Vollmers J."/>
            <person name="Rivas-Marin E."/>
            <person name="Kohn T."/>
            <person name="Peeters S.H."/>
            <person name="Heuer A."/>
            <person name="Rast P."/>
            <person name="Oberbeckmann S."/>
            <person name="Bunk B."/>
            <person name="Jeske O."/>
            <person name="Meyerdierks A."/>
            <person name="Storesund J.E."/>
            <person name="Kallscheuer N."/>
            <person name="Luecker S."/>
            <person name="Lage O.M."/>
            <person name="Pohl T."/>
            <person name="Merkel B.J."/>
            <person name="Hornburger P."/>
            <person name="Mueller R.-W."/>
            <person name="Bruemmer F."/>
            <person name="Labrenz M."/>
            <person name="Spormann A.M."/>
            <person name="Op den Camp H."/>
            <person name="Overmann J."/>
            <person name="Amann R."/>
            <person name="Jetten M.S.M."/>
            <person name="Mascher T."/>
            <person name="Medema M.H."/>
            <person name="Devos D.P."/>
            <person name="Kaster A.-K."/>
            <person name="Ovreas L."/>
            <person name="Rohde M."/>
            <person name="Galperin M.Y."/>
            <person name="Jogler C."/>
        </authorList>
    </citation>
    <scope>NUCLEOTIDE SEQUENCE [LARGE SCALE GENOMIC DNA]</scope>
    <source>
        <strain evidence="16 17">Pan161</strain>
    </source>
</reference>
<dbReference type="Gene3D" id="1.10.1200.80">
    <property type="entry name" value="Putative flavin oxidoreducatase, domain 2"/>
    <property type="match status" value="1"/>
</dbReference>
<evidence type="ECO:0000256" key="14">
    <source>
        <dbReference type="PIRSR" id="PIRSR006621-2"/>
    </source>
</evidence>
<dbReference type="SUPFAM" id="SSF51395">
    <property type="entry name" value="FMN-linked oxidoreductases"/>
    <property type="match status" value="1"/>
</dbReference>
<dbReference type="EMBL" id="CP036343">
    <property type="protein sequence ID" value="QDT89495.1"/>
    <property type="molecule type" value="Genomic_DNA"/>
</dbReference>
<evidence type="ECO:0000256" key="13">
    <source>
        <dbReference type="PIRSR" id="PIRSR006621-1"/>
    </source>
</evidence>
<proteinExistence type="inferred from homology"/>
<keyword evidence="8" id="KW-0694">RNA-binding</keyword>
<dbReference type="InterPro" id="IPR035587">
    <property type="entry name" value="DUS-like_FMN-bd"/>
</dbReference>
<evidence type="ECO:0000256" key="2">
    <source>
        <dbReference type="ARBA" id="ARBA00002790"/>
    </source>
</evidence>
<dbReference type="Gene3D" id="3.20.20.70">
    <property type="entry name" value="Aldolase class I"/>
    <property type="match status" value="1"/>
</dbReference>
<evidence type="ECO:0000259" key="15">
    <source>
        <dbReference type="Pfam" id="PF01207"/>
    </source>
</evidence>
<comment type="similarity">
    <text evidence="12">Belongs to the dus family.</text>
</comment>
<dbReference type="PIRSF" id="PIRSF006621">
    <property type="entry name" value="Dus"/>
    <property type="match status" value="1"/>
</dbReference>
<dbReference type="EC" id="1.3.1.-" evidence="12"/>
<comment type="function">
    <text evidence="2 12">Catalyzes the synthesis of 5,6-dihydrouridine (D), a modified base found in the D-loop of most tRNAs, via the reduction of the C5-C6 double bond in target uridines.</text>
</comment>
<evidence type="ECO:0000256" key="4">
    <source>
        <dbReference type="ARBA" id="ARBA00022630"/>
    </source>
</evidence>
<dbReference type="InterPro" id="IPR024036">
    <property type="entry name" value="tRNA-dHydroUridine_Synthase_C"/>
</dbReference>
<evidence type="ECO:0000256" key="7">
    <source>
        <dbReference type="ARBA" id="ARBA00022857"/>
    </source>
</evidence>
<comment type="catalytic activity">
    <reaction evidence="10">
        <text>a 5,6-dihydrouridine in tRNA + NADP(+) = a uridine in tRNA + NADPH + H(+)</text>
        <dbReference type="Rhea" id="RHEA:23624"/>
        <dbReference type="Rhea" id="RHEA-COMP:13339"/>
        <dbReference type="Rhea" id="RHEA-COMP:13887"/>
        <dbReference type="ChEBI" id="CHEBI:15378"/>
        <dbReference type="ChEBI" id="CHEBI:57783"/>
        <dbReference type="ChEBI" id="CHEBI:58349"/>
        <dbReference type="ChEBI" id="CHEBI:65315"/>
        <dbReference type="ChEBI" id="CHEBI:74443"/>
    </reaction>
</comment>
<evidence type="ECO:0000256" key="1">
    <source>
        <dbReference type="ARBA" id="ARBA00001917"/>
    </source>
</evidence>
<evidence type="ECO:0000256" key="11">
    <source>
        <dbReference type="ARBA" id="ARBA00048802"/>
    </source>
</evidence>
<evidence type="ECO:0000256" key="3">
    <source>
        <dbReference type="ARBA" id="ARBA00022555"/>
    </source>
</evidence>
<dbReference type="PANTHER" id="PTHR45846:SF1">
    <property type="entry name" value="TRNA-DIHYDROURIDINE(47) SYNTHASE [NAD(P)(+)]-LIKE"/>
    <property type="match status" value="1"/>
</dbReference>
<accession>A0A517V910</accession>
<dbReference type="PANTHER" id="PTHR45846">
    <property type="entry name" value="TRNA-DIHYDROURIDINE(47) SYNTHASE [NAD(P)(+)]-LIKE"/>
    <property type="match status" value="1"/>
</dbReference>
<dbReference type="GO" id="GO:0000049">
    <property type="term" value="F:tRNA binding"/>
    <property type="evidence" value="ECO:0007669"/>
    <property type="project" value="UniProtKB-KW"/>
</dbReference>
<evidence type="ECO:0000313" key="16">
    <source>
        <dbReference type="EMBL" id="QDT89495.1"/>
    </source>
</evidence>
<dbReference type="CDD" id="cd02801">
    <property type="entry name" value="DUS_like_FMN"/>
    <property type="match status" value="1"/>
</dbReference>
<dbReference type="GO" id="GO:0017150">
    <property type="term" value="F:tRNA dihydrouridine synthase activity"/>
    <property type="evidence" value="ECO:0007669"/>
    <property type="project" value="InterPro"/>
</dbReference>
<dbReference type="InterPro" id="IPR001269">
    <property type="entry name" value="DUS_fam"/>
</dbReference>
<evidence type="ECO:0000256" key="5">
    <source>
        <dbReference type="ARBA" id="ARBA00022643"/>
    </source>
</evidence>
<dbReference type="PROSITE" id="PS01136">
    <property type="entry name" value="UPF0034"/>
    <property type="match status" value="1"/>
</dbReference>
<keyword evidence="6 12" id="KW-0819">tRNA processing</keyword>
<organism evidence="16 17">
    <name type="scientific">Gimesia algae</name>
    <dbReference type="NCBI Taxonomy" id="2527971"/>
    <lineage>
        <taxon>Bacteria</taxon>
        <taxon>Pseudomonadati</taxon>
        <taxon>Planctomycetota</taxon>
        <taxon>Planctomycetia</taxon>
        <taxon>Planctomycetales</taxon>
        <taxon>Planctomycetaceae</taxon>
        <taxon>Gimesia</taxon>
    </lineage>
</organism>